<keyword evidence="5 6" id="KW-0949">S-adenosyl-L-methionine</keyword>
<dbReference type="Proteomes" id="UP001144204">
    <property type="component" value="Unassembled WGS sequence"/>
</dbReference>
<evidence type="ECO:0000256" key="1">
    <source>
        <dbReference type="ARBA" id="ARBA00022490"/>
    </source>
</evidence>
<dbReference type="InterPro" id="IPR018063">
    <property type="entry name" value="SAM_MeTrfase_RsmI_CS"/>
</dbReference>
<dbReference type="InterPro" id="IPR035996">
    <property type="entry name" value="4pyrrol_Methylase_sf"/>
</dbReference>
<dbReference type="FunFam" id="3.30.950.10:FF:000002">
    <property type="entry name" value="Ribosomal RNA small subunit methyltransferase I"/>
    <property type="match status" value="1"/>
</dbReference>
<keyword evidence="2 6" id="KW-0698">rRNA processing</keyword>
<evidence type="ECO:0000313" key="9">
    <source>
        <dbReference type="Proteomes" id="UP001144204"/>
    </source>
</evidence>
<comment type="similarity">
    <text evidence="6">Belongs to the methyltransferase superfamily. RsmI family.</text>
</comment>
<name>A0A9W6B1N9_9LACO</name>
<dbReference type="PANTHER" id="PTHR46111:SF1">
    <property type="entry name" value="RIBOSOMAL RNA SMALL SUBUNIT METHYLTRANSFERASE I"/>
    <property type="match status" value="1"/>
</dbReference>
<dbReference type="HAMAP" id="MF_01877">
    <property type="entry name" value="16SrRNA_methyltr_I"/>
    <property type="match status" value="1"/>
</dbReference>
<dbReference type="CDD" id="cd11648">
    <property type="entry name" value="RsmI"/>
    <property type="match status" value="1"/>
</dbReference>
<dbReference type="EMBL" id="BRPL01000002">
    <property type="protein sequence ID" value="GLB47156.1"/>
    <property type="molecule type" value="Genomic_DNA"/>
</dbReference>
<evidence type="ECO:0000259" key="7">
    <source>
        <dbReference type="Pfam" id="PF00590"/>
    </source>
</evidence>
<reference evidence="8" key="1">
    <citation type="submission" date="2022-07" db="EMBL/GenBank/DDBJ databases">
        <authorList>
            <person name="Kouya T."/>
            <person name="Ishiyama Y."/>
        </authorList>
    </citation>
    <scope>NUCLEOTIDE SEQUENCE</scope>
    <source>
        <strain evidence="8">WR16-4</strain>
    </source>
</reference>
<dbReference type="Gene3D" id="3.30.950.10">
    <property type="entry name" value="Methyltransferase, Cobalt-precorrin-4 Transmethylase, Domain 2"/>
    <property type="match status" value="1"/>
</dbReference>
<proteinExistence type="inferred from homology"/>
<comment type="caution">
    <text evidence="8">The sequence shown here is derived from an EMBL/GenBank/DDBJ whole genome shotgun (WGS) entry which is preliminary data.</text>
</comment>
<evidence type="ECO:0000256" key="4">
    <source>
        <dbReference type="ARBA" id="ARBA00022679"/>
    </source>
</evidence>
<dbReference type="FunFam" id="3.40.1010.10:FF:000002">
    <property type="entry name" value="Ribosomal RNA small subunit methyltransferase I"/>
    <property type="match status" value="1"/>
</dbReference>
<keyword evidence="9" id="KW-1185">Reference proteome</keyword>
<dbReference type="GO" id="GO:0070677">
    <property type="term" value="F:rRNA (cytosine-2'-O-)-methyltransferase activity"/>
    <property type="evidence" value="ECO:0007669"/>
    <property type="project" value="UniProtKB-UniRule"/>
</dbReference>
<evidence type="ECO:0000256" key="2">
    <source>
        <dbReference type="ARBA" id="ARBA00022552"/>
    </source>
</evidence>
<feature type="domain" description="Tetrapyrrole methylase" evidence="7">
    <location>
        <begin position="16"/>
        <end position="215"/>
    </location>
</feature>
<dbReference type="Gene3D" id="3.40.1010.10">
    <property type="entry name" value="Cobalt-precorrin-4 Transmethylase, Domain 1"/>
    <property type="match status" value="1"/>
</dbReference>
<dbReference type="InterPro" id="IPR014776">
    <property type="entry name" value="4pyrrole_Mease_sub2"/>
</dbReference>
<dbReference type="InterPro" id="IPR000878">
    <property type="entry name" value="4pyrrol_Mease"/>
</dbReference>
<keyword evidence="3 6" id="KW-0489">Methyltransferase</keyword>
<dbReference type="Pfam" id="PF00590">
    <property type="entry name" value="TP_methylase"/>
    <property type="match status" value="1"/>
</dbReference>
<comment type="function">
    <text evidence="6">Catalyzes the 2'-O-methylation of the ribose of cytidine 1402 (C1402) in 16S rRNA.</text>
</comment>
<comment type="subcellular location">
    <subcellularLocation>
        <location evidence="6">Cytoplasm</location>
    </subcellularLocation>
</comment>
<evidence type="ECO:0000256" key="5">
    <source>
        <dbReference type="ARBA" id="ARBA00022691"/>
    </source>
</evidence>
<comment type="catalytic activity">
    <reaction evidence="6">
        <text>cytidine(1402) in 16S rRNA + S-adenosyl-L-methionine = 2'-O-methylcytidine(1402) in 16S rRNA + S-adenosyl-L-homocysteine + H(+)</text>
        <dbReference type="Rhea" id="RHEA:42924"/>
        <dbReference type="Rhea" id="RHEA-COMP:10285"/>
        <dbReference type="Rhea" id="RHEA-COMP:10286"/>
        <dbReference type="ChEBI" id="CHEBI:15378"/>
        <dbReference type="ChEBI" id="CHEBI:57856"/>
        <dbReference type="ChEBI" id="CHEBI:59789"/>
        <dbReference type="ChEBI" id="CHEBI:74495"/>
        <dbReference type="ChEBI" id="CHEBI:82748"/>
        <dbReference type="EC" id="2.1.1.198"/>
    </reaction>
</comment>
<dbReference type="PANTHER" id="PTHR46111">
    <property type="entry name" value="RIBOSOMAL RNA SMALL SUBUNIT METHYLTRANSFERASE I"/>
    <property type="match status" value="1"/>
</dbReference>
<dbReference type="PROSITE" id="PS01296">
    <property type="entry name" value="RSMI"/>
    <property type="match status" value="1"/>
</dbReference>
<dbReference type="GO" id="GO:0005737">
    <property type="term" value="C:cytoplasm"/>
    <property type="evidence" value="ECO:0007669"/>
    <property type="project" value="UniProtKB-SubCell"/>
</dbReference>
<dbReference type="EC" id="2.1.1.198" evidence="6"/>
<dbReference type="AlphaFoldDB" id="A0A9W6B1N9"/>
<dbReference type="NCBIfam" id="TIGR00096">
    <property type="entry name" value="16S rRNA (cytidine(1402)-2'-O)-methyltransferase"/>
    <property type="match status" value="1"/>
</dbReference>
<evidence type="ECO:0000313" key="8">
    <source>
        <dbReference type="EMBL" id="GLB47156.1"/>
    </source>
</evidence>
<dbReference type="InterPro" id="IPR014777">
    <property type="entry name" value="4pyrrole_Mease_sub1"/>
</dbReference>
<dbReference type="InterPro" id="IPR008189">
    <property type="entry name" value="rRNA_ssu_MeTfrase_I"/>
</dbReference>
<reference evidence="8" key="2">
    <citation type="journal article" date="2023" name="PLoS ONE">
        <title>Philodulcilactobacillus myokoensis gen. nov., sp. nov., a fructophilic, acidophilic, and agar-phobic lactic acid bacterium isolated from fermented vegetable extracts.</title>
        <authorList>
            <person name="Kouya T."/>
            <person name="Ishiyama Y."/>
            <person name="Ohashi S."/>
            <person name="Kumakubo R."/>
            <person name="Yamazaki T."/>
            <person name="Otaki T."/>
        </authorList>
    </citation>
    <scope>NUCLEOTIDE SEQUENCE</scope>
    <source>
        <strain evidence="8">WR16-4</strain>
    </source>
</reference>
<sequence>MKVQHSFAKNQSNGVLYLVPTPIGNLDDMSFRSVKVLKYVDLIAAEDTRHTKMLLNHFQIDTKEISLHEHNKDERVPELVQKLRQGVNMAQLSDAGMPSISDPGHELVVASIKADISVIPLPGPTAGMTSLIASGLSPQPFYFYGFLNRQNKEQLEELKKLNQRVETFIIYEAPHRLKKTLKNMVKILGKNRKAAICRELTKRFEEFDRGTLTELLDYIDSKPILGEFVIIVEGNHHLNHESDATKKLANLSINEQINYYIKQGDKPNPAIKKIAKMHNMKKQEVYNLYHHIKK</sequence>
<dbReference type="PIRSF" id="PIRSF005917">
    <property type="entry name" value="MTase_YraL"/>
    <property type="match status" value="1"/>
</dbReference>
<organism evidence="8 9">
    <name type="scientific">Philodulcilactobacillus myokoensis</name>
    <dbReference type="NCBI Taxonomy" id="2929573"/>
    <lineage>
        <taxon>Bacteria</taxon>
        <taxon>Bacillati</taxon>
        <taxon>Bacillota</taxon>
        <taxon>Bacilli</taxon>
        <taxon>Lactobacillales</taxon>
        <taxon>Lactobacillaceae</taxon>
        <taxon>Philodulcilactobacillus</taxon>
    </lineage>
</organism>
<dbReference type="SUPFAM" id="SSF53790">
    <property type="entry name" value="Tetrapyrrole methylase"/>
    <property type="match status" value="1"/>
</dbReference>
<evidence type="ECO:0000256" key="3">
    <source>
        <dbReference type="ARBA" id="ARBA00022603"/>
    </source>
</evidence>
<accession>A0A9W6B1N9</accession>
<protein>
    <recommendedName>
        <fullName evidence="6">Ribosomal RNA small subunit methyltransferase I</fullName>
        <ecNumber evidence="6">2.1.1.198</ecNumber>
    </recommendedName>
    <alternativeName>
        <fullName evidence="6">16S rRNA 2'-O-ribose C1402 methyltransferase</fullName>
    </alternativeName>
    <alternativeName>
        <fullName evidence="6">rRNA (cytidine-2'-O-)-methyltransferase RsmI</fullName>
    </alternativeName>
</protein>
<keyword evidence="1 6" id="KW-0963">Cytoplasm</keyword>
<keyword evidence="4 6" id="KW-0808">Transferase</keyword>
<evidence type="ECO:0000256" key="6">
    <source>
        <dbReference type="HAMAP-Rule" id="MF_01877"/>
    </source>
</evidence>
<gene>
    <name evidence="6 8" type="primary">rsmI</name>
    <name evidence="8" type="ORF">WR164_11350</name>
</gene>